<evidence type="ECO:0000259" key="1">
    <source>
        <dbReference type="PROSITE" id="PS51186"/>
    </source>
</evidence>
<organism evidence="2 3">
    <name type="scientific">Leisingera daeponensis</name>
    <dbReference type="NCBI Taxonomy" id="405746"/>
    <lineage>
        <taxon>Bacteria</taxon>
        <taxon>Pseudomonadati</taxon>
        <taxon>Pseudomonadota</taxon>
        <taxon>Alphaproteobacteria</taxon>
        <taxon>Rhodobacterales</taxon>
        <taxon>Roseobacteraceae</taxon>
        <taxon>Leisingera</taxon>
    </lineage>
</organism>
<evidence type="ECO:0000313" key="2">
    <source>
        <dbReference type="EMBL" id="MBY6141976.1"/>
    </source>
</evidence>
<feature type="domain" description="N-acetyltransferase" evidence="1">
    <location>
        <begin position="14"/>
        <end position="168"/>
    </location>
</feature>
<name>A0ABS7NLA4_9RHOB</name>
<proteinExistence type="predicted"/>
<dbReference type="InterPro" id="IPR000182">
    <property type="entry name" value="GNAT_dom"/>
</dbReference>
<protein>
    <submittedName>
        <fullName evidence="2">GNAT family N-acetyltransferase</fullName>
    </submittedName>
</protein>
<dbReference type="SUPFAM" id="SSF55729">
    <property type="entry name" value="Acyl-CoA N-acyltransferases (Nat)"/>
    <property type="match status" value="1"/>
</dbReference>
<dbReference type="Proteomes" id="UP000766629">
    <property type="component" value="Unassembled WGS sequence"/>
</dbReference>
<evidence type="ECO:0000313" key="3">
    <source>
        <dbReference type="Proteomes" id="UP000766629"/>
    </source>
</evidence>
<dbReference type="Gene3D" id="3.40.630.30">
    <property type="match status" value="1"/>
</dbReference>
<dbReference type="InterPro" id="IPR016181">
    <property type="entry name" value="Acyl_CoA_acyltransferase"/>
</dbReference>
<keyword evidence="3" id="KW-1185">Reference proteome</keyword>
<sequence length="278" mass="30548">MMDSLPEILTKGDLRLRPLTAADQTVVTGQFNDIRVARWLAAVAQPFGPEAARQLLAHGAHPGENLRIIEYQNKVAGGLCIGASLWYWLAPEFWRQGLMRRALKLAITARFANAGPPLIATCHADNTASRALLTGLGFSLCPAARRMFFHGTQTSEPCLDYVMAPEQWHLLHPLILLAGNLSLRPARQQDAPTLARMLPTTKSAHWPESEALPGFIEEHRYRGPGQGLFVISDDNRRSVGMALLTKTGPRLCFLSEAEDIRYRVQVMDGLASAFAAGS</sequence>
<dbReference type="EMBL" id="JAHVJA010000016">
    <property type="protein sequence ID" value="MBY6141976.1"/>
    <property type="molecule type" value="Genomic_DNA"/>
</dbReference>
<gene>
    <name evidence="2" type="ORF">KUV26_21290</name>
</gene>
<comment type="caution">
    <text evidence="2">The sequence shown here is derived from an EMBL/GenBank/DDBJ whole genome shotgun (WGS) entry which is preliminary data.</text>
</comment>
<reference evidence="2 3" key="1">
    <citation type="submission" date="2021-06" db="EMBL/GenBank/DDBJ databases">
        <title>50 bacteria genomes isolated from Dapeng, Shenzhen, China.</title>
        <authorList>
            <person name="Zheng W."/>
            <person name="Yu S."/>
            <person name="Huang Y."/>
        </authorList>
    </citation>
    <scope>NUCLEOTIDE SEQUENCE [LARGE SCALE GENOMIC DNA]</scope>
    <source>
        <strain evidence="2 3">DP1N14-2</strain>
    </source>
</reference>
<dbReference type="PANTHER" id="PTHR43792">
    <property type="entry name" value="GNAT FAMILY, PUTATIVE (AFU_ORTHOLOGUE AFUA_3G00765)-RELATED-RELATED"/>
    <property type="match status" value="1"/>
</dbReference>
<dbReference type="RefSeq" id="WP_222509915.1">
    <property type="nucleotide sequence ID" value="NZ_JAHVJA010000016.1"/>
</dbReference>
<accession>A0ABS7NLA4</accession>
<dbReference type="Pfam" id="PF13302">
    <property type="entry name" value="Acetyltransf_3"/>
    <property type="match status" value="1"/>
</dbReference>
<dbReference type="PROSITE" id="PS51186">
    <property type="entry name" value="GNAT"/>
    <property type="match status" value="1"/>
</dbReference>
<dbReference type="InterPro" id="IPR051531">
    <property type="entry name" value="N-acetyltransferase"/>
</dbReference>